<dbReference type="AlphaFoldDB" id="A0AAE0G357"/>
<sequence length="399" mass="44071">MDGLTFRSVTMNTIHIANTSSVVGSIVTRKPLCLPEMQKETKLMNPELQTIELQWHREMKAACAGAAIFLCVFLHPGISTLILQLFNCERVAFDAEDLQTQMCFAAAREALEARRSAFLWKRPALVALAECAGNEEGNEEGSVIMTRDGRLIKGVHCYEKKDVGDKGIITMAPVTMLDDPIYSKVNQFIVQMMLVVFKLTDGASGFVVGLVVFLLQIVLLTYAMTLIIPIFRPAFLGLIQKSMRMHKKLGHNYSANSMHRNEAVQRENETRNFVRNSISNPTFSDQYHQQSQPGTAPRGCAAEAQPPQPSKRASLTQQLMALQLQQPAAVLSQLPTALLNQQLTALQPHQQPAAESSQLPTALLTQQFVALQPQQPAAVLSQLLTTLLPQQPSTALLNQ</sequence>
<keyword evidence="2" id="KW-0472">Membrane</keyword>
<gene>
    <name evidence="3" type="ORF">CYMTET_21028</name>
</gene>
<dbReference type="EMBL" id="LGRX02010304">
    <property type="protein sequence ID" value="KAK3270582.1"/>
    <property type="molecule type" value="Genomic_DNA"/>
</dbReference>
<feature type="region of interest" description="Disordered" evidence="1">
    <location>
        <begin position="284"/>
        <end position="312"/>
    </location>
</feature>
<organism evidence="3 4">
    <name type="scientific">Cymbomonas tetramitiformis</name>
    <dbReference type="NCBI Taxonomy" id="36881"/>
    <lineage>
        <taxon>Eukaryota</taxon>
        <taxon>Viridiplantae</taxon>
        <taxon>Chlorophyta</taxon>
        <taxon>Pyramimonadophyceae</taxon>
        <taxon>Pyramimonadales</taxon>
        <taxon>Pyramimonadaceae</taxon>
        <taxon>Cymbomonas</taxon>
    </lineage>
</organism>
<keyword evidence="4" id="KW-1185">Reference proteome</keyword>
<proteinExistence type="predicted"/>
<reference evidence="3 4" key="1">
    <citation type="journal article" date="2015" name="Genome Biol. Evol.">
        <title>Comparative Genomics of a Bacterivorous Green Alga Reveals Evolutionary Causalities and Consequences of Phago-Mixotrophic Mode of Nutrition.</title>
        <authorList>
            <person name="Burns J.A."/>
            <person name="Paasch A."/>
            <person name="Narechania A."/>
            <person name="Kim E."/>
        </authorList>
    </citation>
    <scope>NUCLEOTIDE SEQUENCE [LARGE SCALE GENOMIC DNA]</scope>
    <source>
        <strain evidence="3 4">PLY_AMNH</strain>
    </source>
</reference>
<evidence type="ECO:0000313" key="3">
    <source>
        <dbReference type="EMBL" id="KAK3270582.1"/>
    </source>
</evidence>
<evidence type="ECO:0000313" key="4">
    <source>
        <dbReference type="Proteomes" id="UP001190700"/>
    </source>
</evidence>
<accession>A0AAE0G357</accession>
<evidence type="ECO:0000256" key="1">
    <source>
        <dbReference type="SAM" id="MobiDB-lite"/>
    </source>
</evidence>
<feature type="transmembrane region" description="Helical" evidence="2">
    <location>
        <begin position="61"/>
        <end position="86"/>
    </location>
</feature>
<comment type="caution">
    <text evidence="3">The sequence shown here is derived from an EMBL/GenBank/DDBJ whole genome shotgun (WGS) entry which is preliminary data.</text>
</comment>
<keyword evidence="2" id="KW-0812">Transmembrane</keyword>
<dbReference type="Proteomes" id="UP001190700">
    <property type="component" value="Unassembled WGS sequence"/>
</dbReference>
<keyword evidence="2" id="KW-1133">Transmembrane helix</keyword>
<name>A0AAE0G357_9CHLO</name>
<feature type="transmembrane region" description="Helical" evidence="2">
    <location>
        <begin position="206"/>
        <end position="239"/>
    </location>
</feature>
<protein>
    <submittedName>
        <fullName evidence="3">Uncharacterized protein</fullName>
    </submittedName>
</protein>
<evidence type="ECO:0000256" key="2">
    <source>
        <dbReference type="SAM" id="Phobius"/>
    </source>
</evidence>
<feature type="compositionally biased region" description="Polar residues" evidence="1">
    <location>
        <begin position="284"/>
        <end position="294"/>
    </location>
</feature>